<organism evidence="10 11">
    <name type="scientific">Microcella alkaliphila</name>
    <dbReference type="NCBI Taxonomy" id="279828"/>
    <lineage>
        <taxon>Bacteria</taxon>
        <taxon>Bacillati</taxon>
        <taxon>Actinomycetota</taxon>
        <taxon>Actinomycetes</taxon>
        <taxon>Micrococcales</taxon>
        <taxon>Microbacteriaceae</taxon>
        <taxon>Microcella</taxon>
    </lineage>
</organism>
<dbReference type="Pfam" id="PF00501">
    <property type="entry name" value="AMP-binding"/>
    <property type="match status" value="1"/>
</dbReference>
<dbReference type="InterPro" id="IPR045851">
    <property type="entry name" value="AMP-bd_C_sf"/>
</dbReference>
<accession>A0A0U5BAP8</accession>
<keyword evidence="4" id="KW-0472">Membrane</keyword>
<name>A0A0U5BAP8_9MICO</name>
<gene>
    <name evidence="10" type="ORF">MalAC0309_0879</name>
</gene>
<dbReference type="GO" id="GO:0016020">
    <property type="term" value="C:membrane"/>
    <property type="evidence" value="ECO:0007669"/>
    <property type="project" value="UniProtKB-SubCell"/>
</dbReference>
<reference evidence="11" key="1">
    <citation type="submission" date="2015-12" db="EMBL/GenBank/DDBJ databases">
        <authorList>
            <person name="Shamseldin A."/>
            <person name="Moawad H."/>
            <person name="Abd El-Rahim W.M."/>
            <person name="Sadowsky M.J."/>
        </authorList>
    </citation>
    <scope>NUCLEOTIDE SEQUENCE [LARGE SCALE GENOMIC DNA]</scope>
    <source>
        <strain evidence="11">JAM AC0309</strain>
    </source>
</reference>
<evidence type="ECO:0000259" key="8">
    <source>
        <dbReference type="Pfam" id="PF00501"/>
    </source>
</evidence>
<dbReference type="Proteomes" id="UP000218965">
    <property type="component" value="Chromosome"/>
</dbReference>
<proteinExistence type="predicted"/>
<dbReference type="Pfam" id="PF13193">
    <property type="entry name" value="AMP-binding_C"/>
    <property type="match status" value="1"/>
</dbReference>
<dbReference type="PROSITE" id="PS00455">
    <property type="entry name" value="AMP_BINDING"/>
    <property type="match status" value="1"/>
</dbReference>
<dbReference type="Gene3D" id="3.40.50.980">
    <property type="match status" value="2"/>
</dbReference>
<evidence type="ECO:0000256" key="7">
    <source>
        <dbReference type="ARBA" id="ARBA00042773"/>
    </source>
</evidence>
<dbReference type="InterPro" id="IPR050237">
    <property type="entry name" value="ATP-dep_AMP-bd_enzyme"/>
</dbReference>
<dbReference type="EC" id="6.2.1.3" evidence="5"/>
<comment type="pathway">
    <text evidence="2">Lipid metabolism; fatty acid beta-oxidation.</text>
</comment>
<dbReference type="CDD" id="cd05936">
    <property type="entry name" value="FC-FACS_FadD_like"/>
    <property type="match status" value="1"/>
</dbReference>
<evidence type="ECO:0000256" key="3">
    <source>
        <dbReference type="ARBA" id="ARBA00022598"/>
    </source>
</evidence>
<dbReference type="GO" id="GO:0004467">
    <property type="term" value="F:long-chain fatty acid-CoA ligase activity"/>
    <property type="evidence" value="ECO:0007669"/>
    <property type="project" value="UniProtKB-EC"/>
</dbReference>
<dbReference type="KEGG" id="malk:MalAC0309_0879"/>
<dbReference type="InterPro" id="IPR000873">
    <property type="entry name" value="AMP-dep_synth/lig_dom"/>
</dbReference>
<dbReference type="Gene3D" id="2.30.38.10">
    <property type="entry name" value="Luciferase, Domain 3"/>
    <property type="match status" value="1"/>
</dbReference>
<sequence>MTQRPWLAHYPSGVEHELVATPFRHMPDLLSKATTDYGEQIAFTQCMPNGMNGSLTYNQVDELSDAFAAYLREELQLEPGDRVAVQMPNCLAFPIVAFGIFKAGLVLVNTNPLYTASEMTHQFSDSGAKALVIIDMFADRLPEVVSATGIQTVITVRIAEFFPPVVAGVIRLVQKYWNRSLPKIEVEHTSFQTALSRGRELMGRSSSYLDGVDLESIAALQYTGGTTGVSKGAMLTHGNLVSNTMQMLQMLGESIRPGKEIVLTALPLYHIFAFTVNLIGFYHMGARNILVPSPRPPSNLKRAFENYKITWTTGVNTLFNALLNERWFVDNPPKHLIGSAAGGMALHESVAERWREVTGTPIVEGYGLTETSPVLTFNPFGGEVKDGTIGIPVPSTDVRCVKDDGTDAGVGEPGEIVARGPQIMKGYWQRADETADAMLDGWFRTGDIAEMDADGYFTIVDRKKDMVLVSGFNVFPNEVEERIASMPGVNEVGVVGIPDDKTGEAVRAYVVANDPRPTEAEIIAYCRESLAAYKVPKSVRFVDELPKSPIGKILRRELRAEAVTSETASIETQGRELS</sequence>
<evidence type="ECO:0000259" key="9">
    <source>
        <dbReference type="Pfam" id="PF13193"/>
    </source>
</evidence>
<dbReference type="EMBL" id="AP017315">
    <property type="protein sequence ID" value="BAU31745.1"/>
    <property type="molecule type" value="Genomic_DNA"/>
</dbReference>
<evidence type="ECO:0000256" key="1">
    <source>
        <dbReference type="ARBA" id="ARBA00004170"/>
    </source>
</evidence>
<dbReference type="RefSeq" id="WP_096420941.1">
    <property type="nucleotide sequence ID" value="NZ_AP017315.1"/>
</dbReference>
<dbReference type="Gene3D" id="3.30.300.30">
    <property type="match status" value="1"/>
</dbReference>
<feature type="domain" description="AMP-binding enzyme C-terminal" evidence="9">
    <location>
        <begin position="478"/>
        <end position="552"/>
    </location>
</feature>
<dbReference type="PANTHER" id="PTHR43767">
    <property type="entry name" value="LONG-CHAIN-FATTY-ACID--COA LIGASE"/>
    <property type="match status" value="1"/>
</dbReference>
<dbReference type="InterPro" id="IPR025110">
    <property type="entry name" value="AMP-bd_C"/>
</dbReference>
<evidence type="ECO:0000256" key="6">
    <source>
        <dbReference type="ARBA" id="ARBA00039545"/>
    </source>
</evidence>
<evidence type="ECO:0000313" key="11">
    <source>
        <dbReference type="Proteomes" id="UP000218965"/>
    </source>
</evidence>
<dbReference type="PANTHER" id="PTHR43767:SF8">
    <property type="entry name" value="LONG-CHAIN-FATTY-ACID--COA LIGASE"/>
    <property type="match status" value="1"/>
</dbReference>
<keyword evidence="3 10" id="KW-0436">Ligase</keyword>
<dbReference type="SUPFAM" id="SSF56801">
    <property type="entry name" value="Acetyl-CoA synthetase-like"/>
    <property type="match status" value="1"/>
</dbReference>
<dbReference type="OrthoDB" id="9803968at2"/>
<comment type="subcellular location">
    <subcellularLocation>
        <location evidence="1">Membrane</location>
        <topology evidence="1">Peripheral membrane protein</topology>
    </subcellularLocation>
</comment>
<dbReference type="AlphaFoldDB" id="A0A0U5BAP8"/>
<reference evidence="10 11" key="2">
    <citation type="submission" date="2016-01" db="EMBL/GenBank/DDBJ databases">
        <title>Microcella alkaliphila JAM AC0309 whole genome shotgun sequence.</title>
        <authorList>
            <person name="Kurata A."/>
            <person name="Hirose Y."/>
            <person name="Kishimoto N."/>
            <person name="Kobayashi T."/>
        </authorList>
    </citation>
    <scope>NUCLEOTIDE SEQUENCE [LARGE SCALE GENOMIC DNA]</scope>
    <source>
        <strain evidence="10 11">JAM AC0309</strain>
    </source>
</reference>
<protein>
    <recommendedName>
        <fullName evidence="6">Long-chain-fatty-acid--CoA ligase</fullName>
        <ecNumber evidence="5">6.2.1.3</ecNumber>
    </recommendedName>
    <alternativeName>
        <fullName evidence="7">Long-chain acyl-CoA synthetase</fullName>
    </alternativeName>
</protein>
<evidence type="ECO:0000313" key="10">
    <source>
        <dbReference type="EMBL" id="BAU31745.1"/>
    </source>
</evidence>
<evidence type="ECO:0000256" key="2">
    <source>
        <dbReference type="ARBA" id="ARBA00005005"/>
    </source>
</evidence>
<evidence type="ECO:0000256" key="4">
    <source>
        <dbReference type="ARBA" id="ARBA00023136"/>
    </source>
</evidence>
<dbReference type="InterPro" id="IPR020845">
    <property type="entry name" value="AMP-binding_CS"/>
</dbReference>
<feature type="domain" description="AMP-dependent synthetase/ligase" evidence="8">
    <location>
        <begin position="35"/>
        <end position="428"/>
    </location>
</feature>
<evidence type="ECO:0000256" key="5">
    <source>
        <dbReference type="ARBA" id="ARBA00026121"/>
    </source>
</evidence>